<sequence>MINYLKHMAVFAKVVDVGSFRAAAKELGLAPSRISHTISDLEKYLGVTLLYRTTRKLLLTSEGQKFYAHVIDMVGNAEAGLNELNHLSEEPMGVLKISLPAFLAASKISTYLARFSLQHPKIRLSVSYTDQIMDILDEGLDLSIRVGWLEDSSMMSRKLGESKRLLVAGKEYVKARFSPEHPSDLKDWDWISFQMRSNTVEFVSSVGETVSVSEHSRMSVNSAEALCHMAKQNLGLTILPEDLVRESLATGGLVNVLPDWRLKSLGYYAVWPDKSRRENLTLLLVRFLAEQNLMSTK</sequence>
<dbReference type="SUPFAM" id="SSF53850">
    <property type="entry name" value="Periplasmic binding protein-like II"/>
    <property type="match status" value="1"/>
</dbReference>
<keyword evidence="4" id="KW-0804">Transcription</keyword>
<evidence type="ECO:0000259" key="5">
    <source>
        <dbReference type="PROSITE" id="PS50931"/>
    </source>
</evidence>
<organism evidence="6 7">
    <name type="scientific">Marinomonas phaeophyticola</name>
    <dbReference type="NCBI Taxonomy" id="3004091"/>
    <lineage>
        <taxon>Bacteria</taxon>
        <taxon>Pseudomonadati</taxon>
        <taxon>Pseudomonadota</taxon>
        <taxon>Gammaproteobacteria</taxon>
        <taxon>Oceanospirillales</taxon>
        <taxon>Oceanospirillaceae</taxon>
        <taxon>Marinomonas</taxon>
    </lineage>
</organism>
<keyword evidence="2" id="KW-0805">Transcription regulation</keyword>
<dbReference type="PANTHER" id="PTHR30537">
    <property type="entry name" value="HTH-TYPE TRANSCRIPTIONAL REGULATOR"/>
    <property type="match status" value="1"/>
</dbReference>
<evidence type="ECO:0000256" key="4">
    <source>
        <dbReference type="ARBA" id="ARBA00023163"/>
    </source>
</evidence>
<dbReference type="Gene3D" id="3.40.190.290">
    <property type="match status" value="1"/>
</dbReference>
<gene>
    <name evidence="6" type="ORF">O1D97_17995</name>
</gene>
<dbReference type="InterPro" id="IPR005119">
    <property type="entry name" value="LysR_subst-bd"/>
</dbReference>
<dbReference type="CDD" id="cd08422">
    <property type="entry name" value="PBP2_CrgA_like"/>
    <property type="match status" value="1"/>
</dbReference>
<dbReference type="Proteomes" id="UP001149719">
    <property type="component" value="Unassembled WGS sequence"/>
</dbReference>
<dbReference type="PANTHER" id="PTHR30537:SF30">
    <property type="entry name" value="TRANSCRIPTIONAL REGULATOR-RELATED"/>
    <property type="match status" value="1"/>
</dbReference>
<evidence type="ECO:0000256" key="2">
    <source>
        <dbReference type="ARBA" id="ARBA00023015"/>
    </source>
</evidence>
<reference evidence="6" key="1">
    <citation type="submission" date="2022-12" db="EMBL/GenBank/DDBJ databases">
        <title>Marinomonas 15G1-11 sp. nov, isolated from marine algae.</title>
        <authorList>
            <person name="Butt M."/>
            <person name="Choi D.G."/>
            <person name="Kim J.M."/>
            <person name="Lee J.K."/>
            <person name="Baek J.H."/>
            <person name="Jeon C.O."/>
        </authorList>
    </citation>
    <scope>NUCLEOTIDE SEQUENCE</scope>
    <source>
        <strain evidence="6">15G1-11</strain>
    </source>
</reference>
<dbReference type="InterPro" id="IPR036390">
    <property type="entry name" value="WH_DNA-bd_sf"/>
</dbReference>
<dbReference type="Pfam" id="PF00126">
    <property type="entry name" value="HTH_1"/>
    <property type="match status" value="1"/>
</dbReference>
<evidence type="ECO:0000313" key="7">
    <source>
        <dbReference type="Proteomes" id="UP001149719"/>
    </source>
</evidence>
<evidence type="ECO:0000256" key="1">
    <source>
        <dbReference type="ARBA" id="ARBA00009437"/>
    </source>
</evidence>
<dbReference type="InterPro" id="IPR036388">
    <property type="entry name" value="WH-like_DNA-bd_sf"/>
</dbReference>
<dbReference type="SUPFAM" id="SSF46785">
    <property type="entry name" value="Winged helix' DNA-binding domain"/>
    <property type="match status" value="1"/>
</dbReference>
<protein>
    <submittedName>
        <fullName evidence="6">LysR family transcriptional regulator</fullName>
    </submittedName>
</protein>
<comment type="similarity">
    <text evidence="1">Belongs to the LysR transcriptional regulatory family.</text>
</comment>
<comment type="caution">
    <text evidence="6">The sequence shown here is derived from an EMBL/GenBank/DDBJ whole genome shotgun (WGS) entry which is preliminary data.</text>
</comment>
<dbReference type="Pfam" id="PF03466">
    <property type="entry name" value="LysR_substrate"/>
    <property type="match status" value="1"/>
</dbReference>
<name>A0ABT4JYZ6_9GAMM</name>
<dbReference type="InterPro" id="IPR058163">
    <property type="entry name" value="LysR-type_TF_proteobact-type"/>
</dbReference>
<evidence type="ECO:0000256" key="3">
    <source>
        <dbReference type="ARBA" id="ARBA00023125"/>
    </source>
</evidence>
<evidence type="ECO:0000313" key="6">
    <source>
        <dbReference type="EMBL" id="MCZ2723450.1"/>
    </source>
</evidence>
<proteinExistence type="inferred from homology"/>
<dbReference type="InterPro" id="IPR000847">
    <property type="entry name" value="LysR_HTH_N"/>
</dbReference>
<accession>A0ABT4JYZ6</accession>
<feature type="domain" description="HTH lysR-type" evidence="5">
    <location>
        <begin position="1"/>
        <end position="60"/>
    </location>
</feature>
<dbReference type="PROSITE" id="PS50931">
    <property type="entry name" value="HTH_LYSR"/>
    <property type="match status" value="1"/>
</dbReference>
<dbReference type="RefSeq" id="WP_269127570.1">
    <property type="nucleotide sequence ID" value="NZ_JAPUBN010000021.1"/>
</dbReference>
<dbReference type="EMBL" id="JAPUBN010000021">
    <property type="protein sequence ID" value="MCZ2723450.1"/>
    <property type="molecule type" value="Genomic_DNA"/>
</dbReference>
<keyword evidence="7" id="KW-1185">Reference proteome</keyword>
<keyword evidence="3" id="KW-0238">DNA-binding</keyword>
<dbReference type="Gene3D" id="1.10.10.10">
    <property type="entry name" value="Winged helix-like DNA-binding domain superfamily/Winged helix DNA-binding domain"/>
    <property type="match status" value="1"/>
</dbReference>